<gene>
    <name evidence="3" type="ORF">DB32_006842</name>
</gene>
<protein>
    <submittedName>
        <fullName evidence="3">Outer membrane lipoprotein carrier protein LolA</fullName>
    </submittedName>
</protein>
<dbReference type="AlphaFoldDB" id="A0A0F6W7T7"/>
<reference evidence="3 4" key="1">
    <citation type="submission" date="2015-03" db="EMBL/GenBank/DDBJ databases">
        <title>Genome assembly of Sandaracinus amylolyticus DSM 53668.</title>
        <authorList>
            <person name="Sharma G."/>
            <person name="Subramanian S."/>
        </authorList>
    </citation>
    <scope>NUCLEOTIDE SEQUENCE [LARGE SCALE GENOMIC DNA]</scope>
    <source>
        <strain evidence="3 4">DSM 53668</strain>
    </source>
</reference>
<dbReference type="EMBL" id="CP011125">
    <property type="protein sequence ID" value="AKF09693.1"/>
    <property type="molecule type" value="Genomic_DNA"/>
</dbReference>
<proteinExistence type="predicted"/>
<organism evidence="3 4">
    <name type="scientific">Sandaracinus amylolyticus</name>
    <dbReference type="NCBI Taxonomy" id="927083"/>
    <lineage>
        <taxon>Bacteria</taxon>
        <taxon>Pseudomonadati</taxon>
        <taxon>Myxococcota</taxon>
        <taxon>Polyangia</taxon>
        <taxon>Polyangiales</taxon>
        <taxon>Sandaracinaceae</taxon>
        <taxon>Sandaracinus</taxon>
    </lineage>
</organism>
<keyword evidence="1 2" id="KW-0732">Signal</keyword>
<dbReference type="KEGG" id="samy:DB32_006842"/>
<evidence type="ECO:0000256" key="1">
    <source>
        <dbReference type="ARBA" id="ARBA00022729"/>
    </source>
</evidence>
<dbReference type="SUPFAM" id="SSF89392">
    <property type="entry name" value="Prokaryotic lipoproteins and lipoprotein localization factors"/>
    <property type="match status" value="1"/>
</dbReference>
<dbReference type="Gene3D" id="2.50.20.10">
    <property type="entry name" value="Lipoprotein localisation LolA/LolB/LppX"/>
    <property type="match status" value="1"/>
</dbReference>
<keyword evidence="4" id="KW-1185">Reference proteome</keyword>
<dbReference type="Proteomes" id="UP000034883">
    <property type="component" value="Chromosome"/>
</dbReference>
<dbReference type="CDD" id="cd16325">
    <property type="entry name" value="LolA"/>
    <property type="match status" value="1"/>
</dbReference>
<dbReference type="PANTHER" id="PTHR35869:SF1">
    <property type="entry name" value="OUTER-MEMBRANE LIPOPROTEIN CARRIER PROTEIN"/>
    <property type="match status" value="1"/>
</dbReference>
<keyword evidence="3" id="KW-0449">Lipoprotein</keyword>
<evidence type="ECO:0000313" key="3">
    <source>
        <dbReference type="EMBL" id="AKF09693.1"/>
    </source>
</evidence>
<feature type="signal peptide" evidence="2">
    <location>
        <begin position="1"/>
        <end position="25"/>
    </location>
</feature>
<feature type="chain" id="PRO_5002511377" evidence="2">
    <location>
        <begin position="26"/>
        <end position="246"/>
    </location>
</feature>
<evidence type="ECO:0000256" key="2">
    <source>
        <dbReference type="SAM" id="SignalP"/>
    </source>
</evidence>
<dbReference type="PANTHER" id="PTHR35869">
    <property type="entry name" value="OUTER-MEMBRANE LIPOPROTEIN CARRIER PROTEIN"/>
    <property type="match status" value="1"/>
</dbReference>
<dbReference type="InterPro" id="IPR004564">
    <property type="entry name" value="OM_lipoprot_carrier_LolA-like"/>
</dbReference>
<evidence type="ECO:0000313" key="4">
    <source>
        <dbReference type="Proteomes" id="UP000034883"/>
    </source>
</evidence>
<dbReference type="Pfam" id="PF03548">
    <property type="entry name" value="LolA"/>
    <property type="match status" value="1"/>
</dbReference>
<accession>A0A0F6W7T7</accession>
<dbReference type="STRING" id="927083.DB32_006842"/>
<name>A0A0F6W7T7_9BACT</name>
<sequence length="246" mass="27228">MNRRSVLFAVPVALAALTLPMQPHAGAQERVTADVVAARVQQFYEQTRTVQARFQQHFWNRVYARTQSSRGQVSIGRPGRIRFDYDQPSGKVLVSNEGEWTMYEPGDDGSAGQYARGSSAAASQSAFGFLMGTADLRQFRRSLRARASSDPPNTDALELTPRRADPHYRRIVVYVDNQPASLGVVRRVSIEDPDGNWNRFDFSDLRFNREIGADVFRFTPPAGAREIGGGAARAAGPRVESAPVIE</sequence>
<dbReference type="OrthoDB" id="9785727at2"/>
<dbReference type="InterPro" id="IPR029046">
    <property type="entry name" value="LolA/LolB/LppX"/>
</dbReference>
<dbReference type="RefSeq" id="WP_053236720.1">
    <property type="nucleotide sequence ID" value="NZ_CP011125.1"/>
</dbReference>